<evidence type="ECO:0000259" key="2">
    <source>
        <dbReference type="Pfam" id="PF12770"/>
    </source>
</evidence>
<feature type="signal peptide" evidence="1">
    <location>
        <begin position="1"/>
        <end position="30"/>
    </location>
</feature>
<dbReference type="Pfam" id="PF12770">
    <property type="entry name" value="CHAT"/>
    <property type="match status" value="1"/>
</dbReference>
<name>A0A8H6HYC1_9AGAR</name>
<dbReference type="Proteomes" id="UP000521943">
    <property type="component" value="Unassembled WGS sequence"/>
</dbReference>
<proteinExistence type="predicted"/>
<gene>
    <name evidence="3" type="ORF">DFP72DRAFT_363877</name>
</gene>
<comment type="caution">
    <text evidence="3">The sequence shown here is derived from an EMBL/GenBank/DDBJ whole genome shotgun (WGS) entry which is preliminary data.</text>
</comment>
<feature type="domain" description="CHAT" evidence="2">
    <location>
        <begin position="1077"/>
        <end position="1375"/>
    </location>
</feature>
<dbReference type="Gene3D" id="1.25.40.10">
    <property type="entry name" value="Tetratricopeptide repeat domain"/>
    <property type="match status" value="2"/>
</dbReference>
<accession>A0A8H6HYC1</accession>
<feature type="chain" id="PRO_5034003563" evidence="1">
    <location>
        <begin position="31"/>
        <end position="1376"/>
    </location>
</feature>
<evidence type="ECO:0000313" key="4">
    <source>
        <dbReference type="Proteomes" id="UP000521943"/>
    </source>
</evidence>
<protein>
    <submittedName>
        <fullName evidence="3">CHAT domain-containing protein</fullName>
    </submittedName>
</protein>
<reference evidence="3 4" key="1">
    <citation type="submission" date="2020-07" db="EMBL/GenBank/DDBJ databases">
        <title>Comparative genomics of pyrophilous fungi reveals a link between fire events and developmental genes.</title>
        <authorList>
            <consortium name="DOE Joint Genome Institute"/>
            <person name="Steindorff A.S."/>
            <person name="Carver A."/>
            <person name="Calhoun S."/>
            <person name="Stillman K."/>
            <person name="Liu H."/>
            <person name="Lipzen A."/>
            <person name="Pangilinan J."/>
            <person name="Labutti K."/>
            <person name="Bruns T.D."/>
            <person name="Grigoriev I.V."/>
        </authorList>
    </citation>
    <scope>NUCLEOTIDE SEQUENCE [LARGE SCALE GENOMIC DNA]</scope>
    <source>
        <strain evidence="3 4">CBS 144469</strain>
    </source>
</reference>
<dbReference type="OrthoDB" id="9991317at2759"/>
<dbReference type="EMBL" id="JACGCI010000033">
    <property type="protein sequence ID" value="KAF6754739.1"/>
    <property type="molecule type" value="Genomic_DNA"/>
</dbReference>
<dbReference type="InterPro" id="IPR024983">
    <property type="entry name" value="CHAT_dom"/>
</dbReference>
<keyword evidence="1" id="KW-0732">Signal</keyword>
<dbReference type="InterPro" id="IPR011990">
    <property type="entry name" value="TPR-like_helical_dom_sf"/>
</dbReference>
<sequence length="1376" mass="152816">MPAFLYELLQWLLNLLKSFAAKLRPPPAEAVPLLPLMAPWPGKAHSEIDIIPEHRIDARNAALFLLPETTRRFSWTERPVPPWPTVRVIRMTNVSLEHSGNPREVTELRLKQLRVRPSSDTSESPTNMWFHLRRYAPRRWRIKDFIQFPADVKEIECSFVDINDKLVGTVLLNFWTTGMAEMEPNHKYRQEVETGSDDIQLTMTWVAVERSNQATLTERLSWFGGEFVDRFHRTDELSDLDAAVSAFTKASEPHITAEGPERQQLLARLQFARRIRSTKLSCLSNIEEAVTRCLKMVVMIPKGQPDLHRWIERLVKSLVDRSTRDGGLSDVSEALEESWRAEPSFPNKDDEKLVWVLDALADSFCNLHERTGNRSGLPQALSARRRMVRLTPGDYPALPDRLLEFGLLSLECSRGTSDAPGTVTEVITTFERMIELTPPDDEDLPDRLAAMGQAYLQHYECAADLSSLTRATSTFRKVLQLAPNGAVAPHHAVVIGASFVRQFEQTGEQPVLEEAIGILRESARTIPDGQEELFGCLSTLGLALLRLYERTGDLLQIAEAIESQRRAVHFAGISHEIAAELLANLGVSTWTRFEATEDPSDLEDAISTIRSAVQLMPDGHTSLYAPLNSLGYGLIRQFQITGNPSDLEEAVSTLRKAVKTTPSDHFFQRGLLNNLGDALLCRFKAFGDSSDLAEAVIVHKRMVENPPDGYMGLPILFSTLASTLVAAFEVSNQHSNLTEAISWLQESVRLTPEGDASKPVRLNKLGDCLKRRFDVGGNAMDLEESISYFKVAANHRSGASHIRLKAATSWAQLLAQYHPDSPEVWPAFDTALGLMATVAGLEQTVRHRYTRLQSSSGLACMAAAVAFSQNRPDKALEWLEQGRCLVWSQLSTLRTTPFEELRLYDERLSKRIADVAKRLESAGTSRGMFTPSMPFEEKLSVEGAGHAHLKLAREWEDLLREARNIPGFENFLRPVPLSSILQGLPESGFVVVINVDTARCDAVALRAGRDMPIHIPLPSFSVDKANKYRDALNLNLRSLGLRVREGGELGVSENDFEGRGIRRPGFARTKGGPVHNVLRGLWEEVVKPILDALGISKTDGSSGDIPPRIWWSPTGALSFLPLHAAGRYGLLDPESVLDYVVSSYTPTVTALTDRIERSTASTTGKLASGIFLTCQPNALPHSPIPKTIAEVRTIHRMATEKGLRVCVCEGSEVTVEACLEHMQNFSCIHLACHGSQNVGDPLDSRFFFHDDSTLTLATILKSNLENADLAFLSACQTSTGQENLSDEAVHLAAGMLAAGYLRVVATMWSIGDEHAQQVATNFYEDLWKDIGDDQGATFDGTRSACALHQAVRQLKAKSDDSERALLTWIPFVHFGY</sequence>
<evidence type="ECO:0000256" key="1">
    <source>
        <dbReference type="SAM" id="SignalP"/>
    </source>
</evidence>
<organism evidence="3 4">
    <name type="scientific">Ephemerocybe angulata</name>
    <dbReference type="NCBI Taxonomy" id="980116"/>
    <lineage>
        <taxon>Eukaryota</taxon>
        <taxon>Fungi</taxon>
        <taxon>Dikarya</taxon>
        <taxon>Basidiomycota</taxon>
        <taxon>Agaricomycotina</taxon>
        <taxon>Agaricomycetes</taxon>
        <taxon>Agaricomycetidae</taxon>
        <taxon>Agaricales</taxon>
        <taxon>Agaricineae</taxon>
        <taxon>Psathyrellaceae</taxon>
        <taxon>Ephemerocybe</taxon>
    </lineage>
</organism>
<dbReference type="SUPFAM" id="SSF48452">
    <property type="entry name" value="TPR-like"/>
    <property type="match status" value="1"/>
</dbReference>
<keyword evidence="4" id="KW-1185">Reference proteome</keyword>
<evidence type="ECO:0000313" key="3">
    <source>
        <dbReference type="EMBL" id="KAF6754739.1"/>
    </source>
</evidence>